<proteinExistence type="predicted"/>
<feature type="compositionally biased region" description="Basic and acidic residues" evidence="1">
    <location>
        <begin position="53"/>
        <end position="74"/>
    </location>
</feature>
<protein>
    <submittedName>
        <fullName evidence="2">Uncharacterized protein</fullName>
    </submittedName>
</protein>
<evidence type="ECO:0000256" key="1">
    <source>
        <dbReference type="SAM" id="MobiDB-lite"/>
    </source>
</evidence>
<comment type="caution">
    <text evidence="2">The sequence shown here is derived from an EMBL/GenBank/DDBJ whole genome shotgun (WGS) entry which is preliminary data.</text>
</comment>
<feature type="region of interest" description="Disordered" evidence="1">
    <location>
        <begin position="20"/>
        <end position="81"/>
    </location>
</feature>
<dbReference type="AlphaFoldDB" id="A0A5B0ME94"/>
<keyword evidence="3" id="KW-1185">Reference proteome</keyword>
<reference evidence="2 3" key="1">
    <citation type="submission" date="2019-05" db="EMBL/GenBank/DDBJ databases">
        <title>Emergence of the Ug99 lineage of the wheat stem rust pathogen through somatic hybridization.</title>
        <authorList>
            <person name="Li F."/>
            <person name="Upadhyaya N.M."/>
            <person name="Sperschneider J."/>
            <person name="Matny O."/>
            <person name="Nguyen-Phuc H."/>
            <person name="Mago R."/>
            <person name="Raley C."/>
            <person name="Miller M.E."/>
            <person name="Silverstein K.A.T."/>
            <person name="Henningsen E."/>
            <person name="Hirsch C.D."/>
            <person name="Visser B."/>
            <person name="Pretorius Z.A."/>
            <person name="Steffenson B.J."/>
            <person name="Schwessinger B."/>
            <person name="Dodds P.N."/>
            <person name="Figueroa M."/>
        </authorList>
    </citation>
    <scope>NUCLEOTIDE SEQUENCE [LARGE SCALE GENOMIC DNA]</scope>
    <source>
        <strain evidence="2">21-0</strain>
    </source>
</reference>
<evidence type="ECO:0000313" key="2">
    <source>
        <dbReference type="EMBL" id="KAA1074972.1"/>
    </source>
</evidence>
<organism evidence="2 3">
    <name type="scientific">Puccinia graminis f. sp. tritici</name>
    <dbReference type="NCBI Taxonomy" id="56615"/>
    <lineage>
        <taxon>Eukaryota</taxon>
        <taxon>Fungi</taxon>
        <taxon>Dikarya</taxon>
        <taxon>Basidiomycota</taxon>
        <taxon>Pucciniomycotina</taxon>
        <taxon>Pucciniomycetes</taxon>
        <taxon>Pucciniales</taxon>
        <taxon>Pucciniaceae</taxon>
        <taxon>Puccinia</taxon>
    </lineage>
</organism>
<evidence type="ECO:0000313" key="3">
    <source>
        <dbReference type="Proteomes" id="UP000324748"/>
    </source>
</evidence>
<sequence length="81" mass="9198">MHSLVRCVVNGRISHCFVPSQTAKTKRSDSTIHLAKRQQISPEPPPHPPNLKNTEKNPEKHTKTAPEPKDDQKTRKNPKKT</sequence>
<accession>A0A5B0ME94</accession>
<name>A0A5B0ME94_PUCGR</name>
<dbReference type="Proteomes" id="UP000324748">
    <property type="component" value="Unassembled WGS sequence"/>
</dbReference>
<dbReference type="EMBL" id="VSWC01000157">
    <property type="protein sequence ID" value="KAA1074972.1"/>
    <property type="molecule type" value="Genomic_DNA"/>
</dbReference>
<gene>
    <name evidence="2" type="ORF">PGT21_025992</name>
</gene>